<dbReference type="EMBL" id="KE651166">
    <property type="protein sequence ID" value="EEB05147.2"/>
    <property type="molecule type" value="Genomic_DNA"/>
</dbReference>
<dbReference type="AlphaFoldDB" id="B6JXK3"/>
<dbReference type="InterPro" id="IPR012677">
    <property type="entry name" value="Nucleotide-bd_a/b_plait_sf"/>
</dbReference>
<dbReference type="GeneID" id="7049708"/>
<evidence type="ECO:0000256" key="2">
    <source>
        <dbReference type="PROSITE-ProRule" id="PRU00176"/>
    </source>
</evidence>
<dbReference type="HOGENOM" id="CLU_370943_0_0_1"/>
<dbReference type="OMA" id="ICDISYA"/>
<dbReference type="OrthoDB" id="417481at2759"/>
<dbReference type="SUPFAM" id="SSF54928">
    <property type="entry name" value="RNA-binding domain, RBD"/>
    <property type="match status" value="2"/>
</dbReference>
<dbReference type="InterPro" id="IPR034862">
    <property type="entry name" value="Fungal_Mei2-like_RRM3"/>
</dbReference>
<dbReference type="Proteomes" id="UP000001744">
    <property type="component" value="Unassembled WGS sequence"/>
</dbReference>
<dbReference type="GO" id="GO:0008266">
    <property type="term" value="F:poly(U) RNA binding"/>
    <property type="evidence" value="ECO:0007669"/>
    <property type="project" value="EnsemblFungi"/>
</dbReference>
<feature type="compositionally biased region" description="Polar residues" evidence="3">
    <location>
        <begin position="71"/>
        <end position="80"/>
    </location>
</feature>
<dbReference type="GO" id="GO:0003723">
    <property type="term" value="F:RNA binding"/>
    <property type="evidence" value="ECO:0000318"/>
    <property type="project" value="GO_Central"/>
</dbReference>
<accession>B6JXK3</accession>
<dbReference type="PROSITE" id="PS50102">
    <property type="entry name" value="RRM"/>
    <property type="match status" value="1"/>
</dbReference>
<dbReference type="GO" id="GO:0140538">
    <property type="term" value="P:negative regulation of conjugation with zygote"/>
    <property type="evidence" value="ECO:0007669"/>
    <property type="project" value="EnsemblFungi"/>
</dbReference>
<reference evidence="5 7" key="1">
    <citation type="journal article" date="2011" name="Science">
        <title>Comparative functional genomics of the fission yeasts.</title>
        <authorList>
            <person name="Rhind N."/>
            <person name="Chen Z."/>
            <person name="Yassour M."/>
            <person name="Thompson D.A."/>
            <person name="Haas B.J."/>
            <person name="Habib N."/>
            <person name="Wapinski I."/>
            <person name="Roy S."/>
            <person name="Lin M.F."/>
            <person name="Heiman D.I."/>
            <person name="Young S.K."/>
            <person name="Furuya K."/>
            <person name="Guo Y."/>
            <person name="Pidoux A."/>
            <person name="Chen H.M."/>
            <person name="Robbertse B."/>
            <person name="Goldberg J.M."/>
            <person name="Aoki K."/>
            <person name="Bayne E.H."/>
            <person name="Berlin A.M."/>
            <person name="Desjardins C.A."/>
            <person name="Dobbs E."/>
            <person name="Dukaj L."/>
            <person name="Fan L."/>
            <person name="FitzGerald M.G."/>
            <person name="French C."/>
            <person name="Gujja S."/>
            <person name="Hansen K."/>
            <person name="Keifenheim D."/>
            <person name="Levin J.Z."/>
            <person name="Mosher R.A."/>
            <person name="Mueller C.A."/>
            <person name="Pfiffner J."/>
            <person name="Priest M."/>
            <person name="Russ C."/>
            <person name="Smialowska A."/>
            <person name="Swoboda P."/>
            <person name="Sykes S.M."/>
            <person name="Vaughn M."/>
            <person name="Vengrova S."/>
            <person name="Yoder R."/>
            <person name="Zeng Q."/>
            <person name="Allshire R."/>
            <person name="Baulcombe D."/>
            <person name="Birren B.W."/>
            <person name="Brown W."/>
            <person name="Ekwall K."/>
            <person name="Kellis M."/>
            <person name="Leatherwood J."/>
            <person name="Levin H."/>
            <person name="Margalit H."/>
            <person name="Martienssen R."/>
            <person name="Nieduszynski C.A."/>
            <person name="Spatafora J.W."/>
            <person name="Friedman N."/>
            <person name="Dalgaard J.Z."/>
            <person name="Baumann P."/>
            <person name="Niki H."/>
            <person name="Regev A."/>
            <person name="Nusbaum C."/>
        </authorList>
    </citation>
    <scope>NUCLEOTIDE SEQUENCE [LARGE SCALE GENOMIC DNA]</scope>
    <source>
        <strain evidence="7">yFS275 / FY16936</strain>
    </source>
</reference>
<evidence type="ECO:0000313" key="6">
    <source>
        <dbReference type="JaponicusDB" id="SJAG_00145"/>
    </source>
</evidence>
<dbReference type="GO" id="GO:0005737">
    <property type="term" value="C:cytoplasm"/>
    <property type="evidence" value="ECO:0007669"/>
    <property type="project" value="EnsemblFungi"/>
</dbReference>
<feature type="compositionally biased region" description="Low complexity" evidence="3">
    <location>
        <begin position="97"/>
        <end position="120"/>
    </location>
</feature>
<dbReference type="GO" id="GO:0051728">
    <property type="term" value="P:cell cycle switching, mitotic to meiotic cell cycle"/>
    <property type="evidence" value="ECO:0007669"/>
    <property type="project" value="EnsemblFungi"/>
</dbReference>
<dbReference type="Gene3D" id="3.30.70.330">
    <property type="match status" value="2"/>
</dbReference>
<organism evidence="5 7">
    <name type="scientific">Schizosaccharomyces japonicus (strain yFS275 / FY16936)</name>
    <name type="common">Fission yeast</name>
    <dbReference type="NCBI Taxonomy" id="402676"/>
    <lineage>
        <taxon>Eukaryota</taxon>
        <taxon>Fungi</taxon>
        <taxon>Dikarya</taxon>
        <taxon>Ascomycota</taxon>
        <taxon>Taphrinomycotina</taxon>
        <taxon>Schizosaccharomycetes</taxon>
        <taxon>Schizosaccharomycetales</taxon>
        <taxon>Schizosaccharomycetaceae</taxon>
        <taxon>Schizosaccharomyces</taxon>
    </lineage>
</organism>
<dbReference type="STRING" id="402676.B6JXK3"/>
<evidence type="ECO:0000313" key="7">
    <source>
        <dbReference type="Proteomes" id="UP000001744"/>
    </source>
</evidence>
<dbReference type="GO" id="GO:0033620">
    <property type="term" value="C:Mei2 nuclear dot complex"/>
    <property type="evidence" value="ECO:0007669"/>
    <property type="project" value="EnsemblFungi"/>
</dbReference>
<dbReference type="CDD" id="cd12532">
    <property type="entry name" value="RRM3_MEI2_fungi"/>
    <property type="match status" value="1"/>
</dbReference>
<dbReference type="GO" id="GO:1905191">
    <property type="term" value="P:positive regulation of metaphase/anaphase transition of meiosis II"/>
    <property type="evidence" value="ECO:0007669"/>
    <property type="project" value="EnsemblFungi"/>
</dbReference>
<dbReference type="InterPro" id="IPR035979">
    <property type="entry name" value="RBD_domain_sf"/>
</dbReference>
<protein>
    <submittedName>
        <fullName evidence="5">RNA-binding protein</fullName>
    </submittedName>
</protein>
<feature type="domain" description="RRM" evidence="4">
    <location>
        <begin position="237"/>
        <end position="312"/>
    </location>
</feature>
<dbReference type="JaponicusDB" id="SJAG_00145">
    <property type="gene designation" value="mei2"/>
</dbReference>
<dbReference type="GO" id="GO:0106222">
    <property type="term" value="F:lncRNA binding"/>
    <property type="evidence" value="ECO:0007669"/>
    <property type="project" value="EnsemblFungi"/>
</dbReference>
<dbReference type="PANTHER" id="PTHR23189">
    <property type="entry name" value="RNA RECOGNITION MOTIF-CONTAINING"/>
    <property type="match status" value="1"/>
</dbReference>
<name>B6JXK3_SCHJY</name>
<gene>
    <name evidence="6" type="primary">mei2</name>
    <name evidence="5" type="ORF">SJAG_00145</name>
</gene>
<dbReference type="eggNOG" id="KOG4660">
    <property type="taxonomic scope" value="Eukaryota"/>
</dbReference>
<dbReference type="Pfam" id="PF04059">
    <property type="entry name" value="RRM_2"/>
    <property type="match status" value="1"/>
</dbReference>
<keyword evidence="7" id="KW-1185">Reference proteome</keyword>
<feature type="region of interest" description="Disordered" evidence="3">
    <location>
        <begin position="33"/>
        <end position="121"/>
    </location>
</feature>
<dbReference type="InterPro" id="IPR000504">
    <property type="entry name" value="RRM_dom"/>
</dbReference>
<dbReference type="Pfam" id="PF00076">
    <property type="entry name" value="RRM_1"/>
    <property type="match status" value="1"/>
</dbReference>
<dbReference type="InterPro" id="IPR007201">
    <property type="entry name" value="Mei2-like_Rrm_C"/>
</dbReference>
<evidence type="ECO:0000259" key="4">
    <source>
        <dbReference type="PROSITE" id="PS50102"/>
    </source>
</evidence>
<sequence length="786" mass="85768">MTANLPLSSLNKGLSSDSMPFADIDPMGPALPSSLLHSPMLPSEASSKPRMSLLSRPSSNSMNESSSAPSTITNPTTSCELNKDKDETLTKPVQPRSLLAASLEKSSSTMTAASSTTGAALRKQPEHSALLASLNQKLVSLNPLTSKAADAVSATVSTTSSWYPQDSVLSESPPISTADLSSSAARVSGEPFSILASNAATSAAAITNNLVGLKCAPNAAHDVTVPSFFDNSTVTSRYLIVSNLPRIVPCSSLIEIFSQFGDVKGIDTSALSTDGIIIVAFYDLRQSIQASKALRHRRFFNDRLLNCQFCSRATLQKMINQGAPIHFLDDNEGQLLITLQGSTSVTKEQMQGILQAFGSLISLKTLYTNGVAQVVCKYFDSRDASFAYEELDGRVIHNMCFRVSYYDPSVDSSSSSASLSSYSMKSLGAMPPSFDWSGSTGVSSTSRNTVTEMSFSPYASDAFPAYQSVPLGRTESSPAWGTQRLHRPLADRSNKFDYGASAFGAPKFGLESTSLGQPNAFRLRHLSNDWLNNISSRWNSIPQSLNERESENLASVGMKRSLTVDVGSARPNPSNLSFASLTLHDTNNNRPSFRDVSIPHSISNGSQCMERSASLDRNVVDYDRILQGLDTRTTIMIKNIPNKFTQQMLRDYIDVTNRNTYDFLYLRIDFVNKCNVGYAFINFIEPKSIVTFGKARVGTQWNVFHSEKICDISYANIQGKERLIEKFRNSCVMDENPAYRPKIFVSHGPNRGQEEPFPAPNNARRKLRSIASAQQIGLFPPTTSKC</sequence>
<dbReference type="GO" id="GO:0000228">
    <property type="term" value="C:nuclear chromosome"/>
    <property type="evidence" value="ECO:0007669"/>
    <property type="project" value="EnsemblFungi"/>
</dbReference>
<dbReference type="RefSeq" id="XP_002171440.2">
    <property type="nucleotide sequence ID" value="XM_002171404.2"/>
</dbReference>
<feature type="compositionally biased region" description="Low complexity" evidence="3">
    <location>
        <begin position="55"/>
        <end position="70"/>
    </location>
</feature>
<dbReference type="VEuPathDB" id="FungiDB:SJAG_00145"/>
<dbReference type="GO" id="GO:0034064">
    <property type="term" value="C:Tor2-Mei2-Ste11 complex"/>
    <property type="evidence" value="ECO:0007669"/>
    <property type="project" value="EnsemblFungi"/>
</dbReference>
<feature type="compositionally biased region" description="Low complexity" evidence="3">
    <location>
        <begin position="33"/>
        <end position="43"/>
    </location>
</feature>
<keyword evidence="1 2" id="KW-0694">RNA-binding</keyword>
<evidence type="ECO:0000256" key="1">
    <source>
        <dbReference type="ARBA" id="ARBA00022884"/>
    </source>
</evidence>
<evidence type="ECO:0000256" key="3">
    <source>
        <dbReference type="SAM" id="MobiDB-lite"/>
    </source>
</evidence>
<proteinExistence type="predicted"/>
<dbReference type="SMART" id="SM00360">
    <property type="entry name" value="RRM"/>
    <property type="match status" value="2"/>
</dbReference>
<evidence type="ECO:0000313" key="5">
    <source>
        <dbReference type="EMBL" id="EEB05147.2"/>
    </source>
</evidence>